<dbReference type="CDD" id="cd06171">
    <property type="entry name" value="Sigma70_r4"/>
    <property type="match status" value="1"/>
</dbReference>
<name>A0A1B9AUG8_9BACI</name>
<dbReference type="GO" id="GO:0016987">
    <property type="term" value="F:sigma factor activity"/>
    <property type="evidence" value="ECO:0007669"/>
    <property type="project" value="InterPro"/>
</dbReference>
<dbReference type="GO" id="GO:0003677">
    <property type="term" value="F:DNA binding"/>
    <property type="evidence" value="ECO:0007669"/>
    <property type="project" value="InterPro"/>
</dbReference>
<gene>
    <name evidence="2" type="ORF">A8F95_08655</name>
</gene>
<dbReference type="Pfam" id="PF08281">
    <property type="entry name" value="Sigma70_r4_2"/>
    <property type="match status" value="1"/>
</dbReference>
<dbReference type="Gene3D" id="1.10.10.10">
    <property type="entry name" value="Winged helix-like DNA-binding domain superfamily/Winged helix DNA-binding domain"/>
    <property type="match status" value="1"/>
</dbReference>
<proteinExistence type="predicted"/>
<feature type="domain" description="RNA polymerase sigma factor 70 region 4 type 2" evidence="1">
    <location>
        <begin position="88"/>
        <end position="140"/>
    </location>
</feature>
<evidence type="ECO:0000259" key="1">
    <source>
        <dbReference type="Pfam" id="PF08281"/>
    </source>
</evidence>
<dbReference type="NCBIfam" id="NF005385">
    <property type="entry name" value="PRK06930.1"/>
    <property type="match status" value="1"/>
</dbReference>
<dbReference type="NCBIfam" id="TIGR02937">
    <property type="entry name" value="sigma70-ECF"/>
    <property type="match status" value="1"/>
</dbReference>
<dbReference type="InterPro" id="IPR013249">
    <property type="entry name" value="RNA_pol_sigma70_r4_t2"/>
</dbReference>
<evidence type="ECO:0000313" key="2">
    <source>
        <dbReference type="EMBL" id="OCA87486.1"/>
    </source>
</evidence>
<dbReference type="InterPro" id="IPR014284">
    <property type="entry name" value="RNA_pol_sigma-70_dom"/>
</dbReference>
<dbReference type="GO" id="GO:0006352">
    <property type="term" value="P:DNA-templated transcription initiation"/>
    <property type="evidence" value="ECO:0007669"/>
    <property type="project" value="InterPro"/>
</dbReference>
<dbReference type="InterPro" id="IPR013324">
    <property type="entry name" value="RNA_pol_sigma_r3/r4-like"/>
</dbReference>
<comment type="caution">
    <text evidence="2">The sequence shown here is derived from an EMBL/GenBank/DDBJ whole genome shotgun (WGS) entry which is preliminary data.</text>
</comment>
<dbReference type="EMBL" id="MAYT01000023">
    <property type="protein sequence ID" value="OCA87486.1"/>
    <property type="molecule type" value="Genomic_DNA"/>
</dbReference>
<evidence type="ECO:0000313" key="3">
    <source>
        <dbReference type="Proteomes" id="UP000092578"/>
    </source>
</evidence>
<protein>
    <submittedName>
        <fullName evidence="2">Fis family transcriptional regulator</fullName>
    </submittedName>
</protein>
<keyword evidence="3" id="KW-1185">Reference proteome</keyword>
<dbReference type="AlphaFoldDB" id="A0A1B9AUG8"/>
<organism evidence="2 3">
    <name type="scientific">Pseudobacillus wudalianchiensis</name>
    <dbReference type="NCBI Taxonomy" id="1743143"/>
    <lineage>
        <taxon>Bacteria</taxon>
        <taxon>Bacillati</taxon>
        <taxon>Bacillota</taxon>
        <taxon>Bacilli</taxon>
        <taxon>Bacillales</taxon>
        <taxon>Bacillaceae</taxon>
        <taxon>Pseudobacillus</taxon>
    </lineage>
</organism>
<dbReference type="SUPFAM" id="SSF88659">
    <property type="entry name" value="Sigma3 and sigma4 domains of RNA polymerase sigma factors"/>
    <property type="match status" value="1"/>
</dbReference>
<dbReference type="Proteomes" id="UP000092578">
    <property type="component" value="Unassembled WGS sequence"/>
</dbReference>
<reference evidence="3" key="1">
    <citation type="submission" date="2016-05" db="EMBL/GenBank/DDBJ databases">
        <authorList>
            <person name="Liu B."/>
            <person name="Wang J."/>
            <person name="Zhu Y."/>
            <person name="Liu G."/>
            <person name="Chen Q."/>
            <person name="Chen Z."/>
            <person name="Lan J."/>
            <person name="Che J."/>
            <person name="Ge C."/>
            <person name="Shi H."/>
            <person name="Pan Z."/>
            <person name="Liu X."/>
        </authorList>
    </citation>
    <scope>NUCLEOTIDE SEQUENCE [LARGE SCALE GENOMIC DNA]</scope>
    <source>
        <strain evidence="3">FJAT-27215</strain>
    </source>
</reference>
<dbReference type="InterPro" id="IPR036388">
    <property type="entry name" value="WH-like_DNA-bd_sf"/>
</dbReference>
<sequence>MYKAFEETEEKKLTVQQAADKKIISSIITDLEFVIEWLEKGRLPGAKRGYDRRDSYQRMLLKDPKIIDAFSSEVKNEPDGTVSQTDLERIDDALSVLTRREKEIFILNKVQLYSYDEIAELLNVKKSTVQTNMRRAEIKLSKRMNESLFCLA</sequence>
<accession>A0A1B9AUG8</accession>